<reference evidence="2" key="1">
    <citation type="submission" date="2022-12" db="EMBL/GenBank/DDBJ databases">
        <title>Description and comparative metabolic analysis of Aerococcus sp. nov., isolated from the feces of a pig.</title>
        <authorList>
            <person name="Chang Y.-H."/>
        </authorList>
    </citation>
    <scope>NUCLEOTIDE SEQUENCE</scope>
    <source>
        <strain evidence="2">YH-aer222</strain>
    </source>
</reference>
<evidence type="ECO:0000313" key="2">
    <source>
        <dbReference type="EMBL" id="MCZ0725776.1"/>
    </source>
</evidence>
<organism evidence="2 3">
    <name type="scientific">Aerococcus kribbianus</name>
    <dbReference type="NCBI Taxonomy" id="2999064"/>
    <lineage>
        <taxon>Bacteria</taxon>
        <taxon>Bacillati</taxon>
        <taxon>Bacillota</taxon>
        <taxon>Bacilli</taxon>
        <taxon>Lactobacillales</taxon>
        <taxon>Aerococcaceae</taxon>
        <taxon>Aerococcus</taxon>
    </lineage>
</organism>
<dbReference type="Proteomes" id="UP001146670">
    <property type="component" value="Unassembled WGS sequence"/>
</dbReference>
<dbReference type="RefSeq" id="WP_268752087.1">
    <property type="nucleotide sequence ID" value="NZ_JAPRFQ010000001.1"/>
</dbReference>
<dbReference type="PANTHER" id="PTHR37309">
    <property type="entry name" value="SLR0284 PROTEIN"/>
    <property type="match status" value="1"/>
</dbReference>
<gene>
    <name evidence="2" type="ORF">OW157_04215</name>
</gene>
<name>A0A9X3FPB2_9LACT</name>
<keyword evidence="1" id="KW-0812">Transmembrane</keyword>
<accession>A0A9X3FPB2</accession>
<keyword evidence="1" id="KW-1133">Transmembrane helix</keyword>
<keyword evidence="3" id="KW-1185">Reference proteome</keyword>
<feature type="transmembrane region" description="Helical" evidence="1">
    <location>
        <begin position="92"/>
        <end position="110"/>
    </location>
</feature>
<protein>
    <submittedName>
        <fullName evidence="2">Phage holin family protein</fullName>
    </submittedName>
</protein>
<keyword evidence="1" id="KW-0472">Membrane</keyword>
<evidence type="ECO:0000313" key="3">
    <source>
        <dbReference type="Proteomes" id="UP001146670"/>
    </source>
</evidence>
<dbReference type="PANTHER" id="PTHR37309:SF1">
    <property type="entry name" value="SLR0284 PROTEIN"/>
    <property type="match status" value="1"/>
</dbReference>
<dbReference type="Pfam" id="PF04020">
    <property type="entry name" value="Phage_holin_4_2"/>
    <property type="match status" value="1"/>
</dbReference>
<evidence type="ECO:0000256" key="1">
    <source>
        <dbReference type="SAM" id="Phobius"/>
    </source>
</evidence>
<proteinExistence type="predicted"/>
<feature type="transmembrane region" description="Helical" evidence="1">
    <location>
        <begin position="30"/>
        <end position="49"/>
    </location>
</feature>
<sequence>MFKRFFLGLFIDAFGLMAIAWILAPNVYVADFMSAMLVALLLSIVNSLIRPIVSLLALPLNILTFGLFRFIVNGLMFALVASLFDNSFVFTSFWYAILTAVLFAIYHWVFEKFIQKNN</sequence>
<feature type="transmembrane region" description="Helical" evidence="1">
    <location>
        <begin position="56"/>
        <end position="80"/>
    </location>
</feature>
<comment type="caution">
    <text evidence="2">The sequence shown here is derived from an EMBL/GenBank/DDBJ whole genome shotgun (WGS) entry which is preliminary data.</text>
</comment>
<dbReference type="EMBL" id="JAPRFR010000001">
    <property type="protein sequence ID" value="MCZ0725776.1"/>
    <property type="molecule type" value="Genomic_DNA"/>
</dbReference>
<dbReference type="InterPro" id="IPR007165">
    <property type="entry name" value="Phage_holin_4_2"/>
</dbReference>
<dbReference type="AlphaFoldDB" id="A0A9X3FPB2"/>
<feature type="transmembrane region" description="Helical" evidence="1">
    <location>
        <begin position="5"/>
        <end position="24"/>
    </location>
</feature>